<dbReference type="Pfam" id="PF11140">
    <property type="entry name" value="DUF2913"/>
    <property type="match status" value="1"/>
</dbReference>
<dbReference type="EMBL" id="PDGH01000026">
    <property type="protein sequence ID" value="POB49834.1"/>
    <property type="molecule type" value="Genomic_DNA"/>
</dbReference>
<dbReference type="AlphaFoldDB" id="A0A2S3R800"/>
<sequence>MAYGASDVCVLCAFSTVLLDFRTKSIMSNYTSEIQRLVNTALAELAAEHQSGKLVDAPIANNHFLVRWVTKALKGQRFDRCVVADLTRWQKAGRSKGNDAALLPTFQRISAFYASFFAQEGAPKAITDKQIEAFLDEMENAGWEVSTSDPIVGCGKVQIFTEGQNSLALCAQQCENCFDGELLVKPMSWFVRGHHAGFVEKASAAGFMVHKVTDYKSNVKYHGEYLVFPSNLGNQLAEIPLSFTGK</sequence>
<evidence type="ECO:0000313" key="1">
    <source>
        <dbReference type="EMBL" id="POB49834.1"/>
    </source>
</evidence>
<reference evidence="1 2" key="1">
    <citation type="journal article" date="2018" name="Front. Microbiol.">
        <title>Phylogeny of Vibrio vulnificus from the Analysis of the Core-Genome: Implications for Intra-Species Taxonomy.</title>
        <authorList>
            <person name="Roig F.J."/>
            <person name="Gonzalez-Candelas F."/>
            <person name="Sanjuan E."/>
            <person name="Fouz B."/>
            <person name="Feil E.J."/>
            <person name="Llorens C."/>
            <person name="Baker-Austin C."/>
            <person name="Oliver J.D."/>
            <person name="Danin-Poleg Y."/>
            <person name="Gibas C.J."/>
            <person name="Kashi Y."/>
            <person name="Gulig P.A."/>
            <person name="Morrison S.S."/>
            <person name="Amaro C."/>
        </authorList>
    </citation>
    <scope>NUCLEOTIDE SEQUENCE [LARGE SCALE GENOMIC DNA]</scope>
    <source>
        <strain evidence="1 2">CECT4608</strain>
    </source>
</reference>
<dbReference type="Proteomes" id="UP000237466">
    <property type="component" value="Unassembled WGS sequence"/>
</dbReference>
<accession>A0A2S3R800</accession>
<comment type="caution">
    <text evidence="1">The sequence shown here is derived from an EMBL/GenBank/DDBJ whole genome shotgun (WGS) entry which is preliminary data.</text>
</comment>
<organism evidence="1 2">
    <name type="scientific">Vibrio vulnificus</name>
    <dbReference type="NCBI Taxonomy" id="672"/>
    <lineage>
        <taxon>Bacteria</taxon>
        <taxon>Pseudomonadati</taxon>
        <taxon>Pseudomonadota</taxon>
        <taxon>Gammaproteobacteria</taxon>
        <taxon>Vibrionales</taxon>
        <taxon>Vibrionaceae</taxon>
        <taxon>Vibrio</taxon>
    </lineage>
</organism>
<gene>
    <name evidence="1" type="ORF">CRN52_01985</name>
</gene>
<name>A0A2S3R800_VIBVL</name>
<evidence type="ECO:0000313" key="2">
    <source>
        <dbReference type="Proteomes" id="UP000237466"/>
    </source>
</evidence>
<proteinExistence type="predicted"/>
<dbReference type="InterPro" id="IPR021316">
    <property type="entry name" value="DUF2913"/>
</dbReference>
<protein>
    <submittedName>
        <fullName evidence="1">DUF2913 domain-containing protein</fullName>
    </submittedName>
</protein>